<reference evidence="4" key="1">
    <citation type="submission" date="2017-04" db="EMBL/GenBank/DDBJ databases">
        <authorList>
            <person name="Varghese N."/>
            <person name="Submissions S."/>
        </authorList>
    </citation>
    <scope>NUCLEOTIDE SEQUENCE [LARGE SCALE GENOMIC DNA]</scope>
    <source>
        <strain evidence="4">USBA 82</strain>
    </source>
</reference>
<dbReference type="InterPro" id="IPR001584">
    <property type="entry name" value="Integrase_cat-core"/>
</dbReference>
<dbReference type="PROSITE" id="PS50994">
    <property type="entry name" value="INTEGRASE"/>
    <property type="match status" value="1"/>
</dbReference>
<dbReference type="GO" id="GO:0015074">
    <property type="term" value="P:DNA integration"/>
    <property type="evidence" value="ECO:0007669"/>
    <property type="project" value="InterPro"/>
</dbReference>
<dbReference type="AlphaFoldDB" id="A0A1X7LF06"/>
<keyword evidence="4" id="KW-1185">Reference proteome</keyword>
<evidence type="ECO:0000259" key="2">
    <source>
        <dbReference type="PROSITE" id="PS50994"/>
    </source>
</evidence>
<dbReference type="InterPro" id="IPR036397">
    <property type="entry name" value="RNaseH_sf"/>
</dbReference>
<dbReference type="Gene3D" id="3.30.420.10">
    <property type="entry name" value="Ribonuclease H-like superfamily/Ribonuclease H"/>
    <property type="match status" value="1"/>
</dbReference>
<dbReference type="OrthoDB" id="356380at2"/>
<evidence type="ECO:0000313" key="3">
    <source>
        <dbReference type="EMBL" id="SMG52355.1"/>
    </source>
</evidence>
<organism evidence="3 4">
    <name type="scientific">Dethiosulfovibrio salsuginis</name>
    <dbReference type="NCBI Taxonomy" id="561720"/>
    <lineage>
        <taxon>Bacteria</taxon>
        <taxon>Thermotogati</taxon>
        <taxon>Synergistota</taxon>
        <taxon>Synergistia</taxon>
        <taxon>Synergistales</taxon>
        <taxon>Dethiosulfovibrionaceae</taxon>
        <taxon>Dethiosulfovibrio</taxon>
    </lineage>
</organism>
<sequence>MIRASDRRKAVELIKEAHTNGARLFRACQVLEINIRTYQRWTLGGDVKEDGRPGADRPSPSNRLKPAERNRVLAIANSPEYGSMPPAQIVANLADKGIYLASESSFYRILRENNQLHHRGRMARRTSHRPTTHGATAPNQLWSWDISYLPSEIRGRWHRLYLILDIFSRFIVGWEV</sequence>
<feature type="domain" description="Integrase catalytic" evidence="2">
    <location>
        <begin position="134"/>
        <end position="176"/>
    </location>
</feature>
<keyword evidence="3" id="KW-0238">DNA-binding</keyword>
<gene>
    <name evidence="3" type="ORF">SAMN06275492_1619</name>
</gene>
<feature type="region of interest" description="Disordered" evidence="1">
    <location>
        <begin position="44"/>
        <end position="67"/>
    </location>
</feature>
<proteinExistence type="predicted"/>
<dbReference type="EMBL" id="FXBB01000061">
    <property type="protein sequence ID" value="SMG52355.1"/>
    <property type="molecule type" value="Genomic_DNA"/>
</dbReference>
<name>A0A1X7LF06_9BACT</name>
<dbReference type="InterPro" id="IPR012337">
    <property type="entry name" value="RNaseH-like_sf"/>
</dbReference>
<dbReference type="STRING" id="561720.SAMN06275492_1619"/>
<evidence type="ECO:0000313" key="4">
    <source>
        <dbReference type="Proteomes" id="UP000193355"/>
    </source>
</evidence>
<keyword evidence="3" id="KW-0371">Homeobox</keyword>
<dbReference type="GO" id="GO:0003677">
    <property type="term" value="F:DNA binding"/>
    <property type="evidence" value="ECO:0007669"/>
    <property type="project" value="UniProtKB-KW"/>
</dbReference>
<evidence type="ECO:0000256" key="1">
    <source>
        <dbReference type="SAM" id="MobiDB-lite"/>
    </source>
</evidence>
<dbReference type="SUPFAM" id="SSF53098">
    <property type="entry name" value="Ribonuclease H-like"/>
    <property type="match status" value="1"/>
</dbReference>
<protein>
    <submittedName>
        <fullName evidence="3">Homeodomain-like domain-containing protein</fullName>
    </submittedName>
</protein>
<feature type="compositionally biased region" description="Basic and acidic residues" evidence="1">
    <location>
        <begin position="46"/>
        <end position="55"/>
    </location>
</feature>
<dbReference type="Proteomes" id="UP000193355">
    <property type="component" value="Unassembled WGS sequence"/>
</dbReference>
<accession>A0A1X7LF06</accession>